<dbReference type="GO" id="GO:0071555">
    <property type="term" value="P:cell wall organization"/>
    <property type="evidence" value="ECO:0007669"/>
    <property type="project" value="UniProtKB-KW"/>
</dbReference>
<evidence type="ECO:0000313" key="15">
    <source>
        <dbReference type="Proteomes" id="UP000760668"/>
    </source>
</evidence>
<reference evidence="14" key="2">
    <citation type="submission" date="2021-09" db="EMBL/GenBank/DDBJ databases">
        <authorList>
            <person name="Gilroy R."/>
        </authorList>
    </citation>
    <scope>NUCLEOTIDE SEQUENCE</scope>
    <source>
        <strain evidence="14">CHK179-5677</strain>
    </source>
</reference>
<dbReference type="GO" id="GO:0009252">
    <property type="term" value="P:peptidoglycan biosynthetic process"/>
    <property type="evidence" value="ECO:0007669"/>
    <property type="project" value="UniProtKB-UniRule"/>
</dbReference>
<dbReference type="GO" id="GO:0008760">
    <property type="term" value="F:UDP-N-acetylglucosamine 1-carboxyvinyltransferase activity"/>
    <property type="evidence" value="ECO:0007669"/>
    <property type="project" value="UniProtKB-UniRule"/>
</dbReference>
<dbReference type="AlphaFoldDB" id="A0A921MKA7"/>
<dbReference type="Proteomes" id="UP000760668">
    <property type="component" value="Unassembled WGS sequence"/>
</dbReference>
<dbReference type="EMBL" id="DYUC01000025">
    <property type="protein sequence ID" value="HJG86073.1"/>
    <property type="molecule type" value="Genomic_DNA"/>
</dbReference>
<dbReference type="InterPro" id="IPR050068">
    <property type="entry name" value="MurA_subfamily"/>
</dbReference>
<protein>
    <recommendedName>
        <fullName evidence="12">UDP-N-acetylglucosamine 1-carboxyvinyltransferase</fullName>
        <ecNumber evidence="12">2.5.1.7</ecNumber>
    </recommendedName>
    <alternativeName>
        <fullName evidence="12">Enoylpyruvate transferase</fullName>
    </alternativeName>
    <alternativeName>
        <fullName evidence="12">UDP-N-acetylglucosamine enolpyruvyl transferase</fullName>
        <shortName evidence="12">EPT</shortName>
    </alternativeName>
</protein>
<dbReference type="PANTHER" id="PTHR43783">
    <property type="entry name" value="UDP-N-ACETYLGLUCOSAMINE 1-CARBOXYVINYLTRANSFERASE"/>
    <property type="match status" value="1"/>
</dbReference>
<keyword evidence="9 12" id="KW-0961">Cell wall biogenesis/degradation</keyword>
<evidence type="ECO:0000256" key="1">
    <source>
        <dbReference type="ARBA" id="ARBA00004496"/>
    </source>
</evidence>
<evidence type="ECO:0000313" key="14">
    <source>
        <dbReference type="EMBL" id="HJG86073.1"/>
    </source>
</evidence>
<evidence type="ECO:0000259" key="13">
    <source>
        <dbReference type="Pfam" id="PF00275"/>
    </source>
</evidence>
<feature type="binding site" evidence="12">
    <location>
        <begin position="121"/>
        <end position="125"/>
    </location>
    <ligand>
        <name>UDP-N-acetyl-alpha-D-glucosamine</name>
        <dbReference type="ChEBI" id="CHEBI:57705"/>
    </ligand>
</feature>
<dbReference type="NCBIfam" id="NF006873">
    <property type="entry name" value="PRK09369.1"/>
    <property type="match status" value="1"/>
</dbReference>
<sequence length="420" mass="43374">MSIFLVEGGRRLEGTVRTHGAKNSVLPILAATILGRGESVIRNCPDLSDVTASLAILEHLGCKTAREGDTVRVDASGLSRCDVPDNLMREMRSSVIFLGAILGRMGEAVLSAPGGCELGPRPIDLHLSSIRALGGRVDETGGALRCTGPHMAGTDIVLSIPSVGATENTMLAAVAAQGVTTITNAAREPEIGDLQAFLRAMGADVRGAGSSMITIRGGLPLHGAEHTVMGDRIVAATYLAAAAAAGGEIEVTGADCRHLSTVTAVLSQAGCKVRSDDSRISLSRSGPLRGVSPVRTAPYPGFPTDAQAPLMAALATAAGTSVFVENIFESRYRHVDELARMGARIRVEGRVAVVFGVERLKAAAVRAADLRGGAALVVAALGAEGRSTISGLHHVDRGYQDLDGALRSLGADIIRLEADA</sequence>
<accession>A0A921MKA7</accession>
<evidence type="ECO:0000256" key="10">
    <source>
        <dbReference type="ARBA" id="ARBA00038367"/>
    </source>
</evidence>
<keyword evidence="12" id="KW-0670">Pyruvate</keyword>
<dbReference type="PANTHER" id="PTHR43783:SF1">
    <property type="entry name" value="UDP-N-ACETYLGLUCOSAMINE 1-CARBOXYVINYLTRANSFERASE"/>
    <property type="match status" value="1"/>
</dbReference>
<feature type="active site" description="Proton donor" evidence="12">
    <location>
        <position position="116"/>
    </location>
</feature>
<evidence type="ECO:0000256" key="4">
    <source>
        <dbReference type="ARBA" id="ARBA00022618"/>
    </source>
</evidence>
<evidence type="ECO:0000256" key="12">
    <source>
        <dbReference type="HAMAP-Rule" id="MF_00111"/>
    </source>
</evidence>
<dbReference type="SUPFAM" id="SSF55205">
    <property type="entry name" value="EPT/RTPC-like"/>
    <property type="match status" value="1"/>
</dbReference>
<comment type="pathway">
    <text evidence="2 12">Cell wall biogenesis; peptidoglycan biosynthesis.</text>
</comment>
<evidence type="ECO:0000256" key="7">
    <source>
        <dbReference type="ARBA" id="ARBA00022984"/>
    </source>
</evidence>
<feature type="modified residue" description="2-(S-cysteinyl)pyruvic acid O-phosphothioketal" evidence="12">
    <location>
        <position position="116"/>
    </location>
</feature>
<keyword evidence="3 12" id="KW-0963">Cytoplasm</keyword>
<keyword evidence="7 12" id="KW-0573">Peptidoglycan synthesis</keyword>
<evidence type="ECO:0000256" key="9">
    <source>
        <dbReference type="ARBA" id="ARBA00023316"/>
    </source>
</evidence>
<evidence type="ECO:0000256" key="11">
    <source>
        <dbReference type="ARBA" id="ARBA00047527"/>
    </source>
</evidence>
<dbReference type="Gene3D" id="3.65.10.10">
    <property type="entry name" value="Enolpyruvate transferase domain"/>
    <property type="match status" value="2"/>
</dbReference>
<dbReference type="InterPro" id="IPR013792">
    <property type="entry name" value="RNA3'P_cycl/enolpyr_Trfase_a/b"/>
</dbReference>
<feature type="binding site" evidence="12">
    <location>
        <position position="305"/>
    </location>
    <ligand>
        <name>UDP-N-acetyl-alpha-D-glucosamine</name>
        <dbReference type="ChEBI" id="CHEBI:57705"/>
    </ligand>
</feature>
<keyword evidence="5 12" id="KW-0808">Transferase</keyword>
<feature type="binding site" evidence="12">
    <location>
        <position position="92"/>
    </location>
    <ligand>
        <name>UDP-N-acetyl-alpha-D-glucosamine</name>
        <dbReference type="ChEBI" id="CHEBI:57705"/>
    </ligand>
</feature>
<feature type="domain" description="Enolpyruvate transferase" evidence="13">
    <location>
        <begin position="6"/>
        <end position="402"/>
    </location>
</feature>
<dbReference type="RefSeq" id="WP_295368162.1">
    <property type="nucleotide sequence ID" value="NZ_DYUC01000025.1"/>
</dbReference>
<evidence type="ECO:0000256" key="3">
    <source>
        <dbReference type="ARBA" id="ARBA00022490"/>
    </source>
</evidence>
<dbReference type="InterPro" id="IPR036968">
    <property type="entry name" value="Enolpyruvate_Tfrase_sf"/>
</dbReference>
<dbReference type="GO" id="GO:0051301">
    <property type="term" value="P:cell division"/>
    <property type="evidence" value="ECO:0007669"/>
    <property type="project" value="UniProtKB-KW"/>
</dbReference>
<dbReference type="Pfam" id="PF00275">
    <property type="entry name" value="EPSP_synthase"/>
    <property type="match status" value="1"/>
</dbReference>
<evidence type="ECO:0000256" key="2">
    <source>
        <dbReference type="ARBA" id="ARBA00004752"/>
    </source>
</evidence>
<comment type="subcellular location">
    <subcellularLocation>
        <location evidence="1 12">Cytoplasm</location>
    </subcellularLocation>
</comment>
<feature type="binding site" evidence="12">
    <location>
        <position position="327"/>
    </location>
    <ligand>
        <name>UDP-N-acetyl-alpha-D-glucosamine</name>
        <dbReference type="ChEBI" id="CHEBI:57705"/>
    </ligand>
</feature>
<proteinExistence type="inferred from homology"/>
<comment type="function">
    <text evidence="12">Cell wall formation. Adds enolpyruvyl to UDP-N-acetylglucosamine.</text>
</comment>
<keyword evidence="6 12" id="KW-0133">Cell shape</keyword>
<keyword evidence="4 12" id="KW-0132">Cell division</keyword>
<feature type="binding site" evidence="12">
    <location>
        <begin position="22"/>
        <end position="23"/>
    </location>
    <ligand>
        <name>phosphoenolpyruvate</name>
        <dbReference type="ChEBI" id="CHEBI:58702"/>
    </ligand>
</feature>
<dbReference type="GO" id="GO:0019277">
    <property type="term" value="P:UDP-N-acetylgalactosamine biosynthetic process"/>
    <property type="evidence" value="ECO:0007669"/>
    <property type="project" value="InterPro"/>
</dbReference>
<dbReference type="GO" id="GO:0008360">
    <property type="term" value="P:regulation of cell shape"/>
    <property type="evidence" value="ECO:0007669"/>
    <property type="project" value="UniProtKB-KW"/>
</dbReference>
<evidence type="ECO:0000256" key="5">
    <source>
        <dbReference type="ARBA" id="ARBA00022679"/>
    </source>
</evidence>
<dbReference type="InterPro" id="IPR005750">
    <property type="entry name" value="UDP_GlcNAc_COvinyl_MurA"/>
</dbReference>
<gene>
    <name evidence="12 14" type="primary">murA</name>
    <name evidence="14" type="ORF">K8V01_03435</name>
</gene>
<keyword evidence="8 12" id="KW-0131">Cell cycle</keyword>
<reference evidence="14" key="1">
    <citation type="journal article" date="2021" name="PeerJ">
        <title>Extensive microbial diversity within the chicken gut microbiome revealed by metagenomics and culture.</title>
        <authorList>
            <person name="Gilroy R."/>
            <person name="Ravi A."/>
            <person name="Getino M."/>
            <person name="Pursley I."/>
            <person name="Horton D.L."/>
            <person name="Alikhan N.F."/>
            <person name="Baker D."/>
            <person name="Gharbi K."/>
            <person name="Hall N."/>
            <person name="Watson M."/>
            <person name="Adriaenssens E.M."/>
            <person name="Foster-Nyarko E."/>
            <person name="Jarju S."/>
            <person name="Secka A."/>
            <person name="Antonio M."/>
            <person name="Oren A."/>
            <person name="Chaudhuri R.R."/>
            <person name="La Ragione R."/>
            <person name="Hildebrand F."/>
            <person name="Pallen M.J."/>
        </authorList>
    </citation>
    <scope>NUCLEOTIDE SEQUENCE</scope>
    <source>
        <strain evidence="14">CHK179-5677</strain>
    </source>
</reference>
<dbReference type="GO" id="GO:0005737">
    <property type="term" value="C:cytoplasm"/>
    <property type="evidence" value="ECO:0007669"/>
    <property type="project" value="UniProtKB-SubCell"/>
</dbReference>
<comment type="caution">
    <text evidence="14">The sequence shown here is derived from an EMBL/GenBank/DDBJ whole genome shotgun (WGS) entry which is preliminary data.</text>
</comment>
<dbReference type="CDD" id="cd01555">
    <property type="entry name" value="UdpNAET"/>
    <property type="match status" value="1"/>
</dbReference>
<evidence type="ECO:0000256" key="8">
    <source>
        <dbReference type="ARBA" id="ARBA00023306"/>
    </source>
</evidence>
<comment type="caution">
    <text evidence="12">Lacks conserved residue(s) required for the propagation of feature annotation.</text>
</comment>
<organism evidence="14 15">
    <name type="scientific">Pseudoflavonifractor capillosus</name>
    <dbReference type="NCBI Taxonomy" id="106588"/>
    <lineage>
        <taxon>Bacteria</taxon>
        <taxon>Bacillati</taxon>
        <taxon>Bacillota</taxon>
        <taxon>Clostridia</taxon>
        <taxon>Eubacteriales</taxon>
        <taxon>Oscillospiraceae</taxon>
        <taxon>Pseudoflavonifractor</taxon>
    </lineage>
</organism>
<comment type="similarity">
    <text evidence="10 12">Belongs to the EPSP synthase family. MurA subfamily.</text>
</comment>
<name>A0A921MKA7_9FIRM</name>
<comment type="catalytic activity">
    <reaction evidence="11 12">
        <text>phosphoenolpyruvate + UDP-N-acetyl-alpha-D-glucosamine = UDP-N-acetyl-3-O-(1-carboxyvinyl)-alpha-D-glucosamine + phosphate</text>
        <dbReference type="Rhea" id="RHEA:18681"/>
        <dbReference type="ChEBI" id="CHEBI:43474"/>
        <dbReference type="ChEBI" id="CHEBI:57705"/>
        <dbReference type="ChEBI" id="CHEBI:58702"/>
        <dbReference type="ChEBI" id="CHEBI:68483"/>
        <dbReference type="EC" id="2.5.1.7"/>
    </reaction>
</comment>
<dbReference type="InterPro" id="IPR001986">
    <property type="entry name" value="Enolpyruvate_Tfrase_dom"/>
</dbReference>
<dbReference type="HAMAP" id="MF_00111">
    <property type="entry name" value="MurA"/>
    <property type="match status" value="1"/>
</dbReference>
<evidence type="ECO:0000256" key="6">
    <source>
        <dbReference type="ARBA" id="ARBA00022960"/>
    </source>
</evidence>
<dbReference type="NCBIfam" id="TIGR01072">
    <property type="entry name" value="murA"/>
    <property type="match status" value="1"/>
</dbReference>
<dbReference type="EC" id="2.5.1.7" evidence="12"/>